<dbReference type="PRINTS" id="PR00081">
    <property type="entry name" value="GDHRDH"/>
</dbReference>
<organism evidence="4 5">
    <name type="scientific">Actinomycetospora lemnae</name>
    <dbReference type="NCBI Taxonomy" id="3019891"/>
    <lineage>
        <taxon>Bacteria</taxon>
        <taxon>Bacillati</taxon>
        <taxon>Actinomycetota</taxon>
        <taxon>Actinomycetes</taxon>
        <taxon>Pseudonocardiales</taxon>
        <taxon>Pseudonocardiaceae</taxon>
        <taxon>Actinomycetospora</taxon>
    </lineage>
</organism>
<evidence type="ECO:0000256" key="1">
    <source>
        <dbReference type="ARBA" id="ARBA00006484"/>
    </source>
</evidence>
<evidence type="ECO:0000259" key="3">
    <source>
        <dbReference type="SMART" id="SM00822"/>
    </source>
</evidence>
<dbReference type="SUPFAM" id="SSF51735">
    <property type="entry name" value="NAD(P)-binding Rossmann-fold domains"/>
    <property type="match status" value="1"/>
</dbReference>
<dbReference type="Proteomes" id="UP001300763">
    <property type="component" value="Unassembled WGS sequence"/>
</dbReference>
<accession>A0ABT5SLS3</accession>
<gene>
    <name evidence="4" type="ORF">PGB27_00200</name>
</gene>
<dbReference type="EMBL" id="JAQZAO010000001">
    <property type="protein sequence ID" value="MDD7963754.1"/>
    <property type="molecule type" value="Genomic_DNA"/>
</dbReference>
<evidence type="ECO:0000313" key="4">
    <source>
        <dbReference type="EMBL" id="MDD7963754.1"/>
    </source>
</evidence>
<evidence type="ECO:0000313" key="5">
    <source>
        <dbReference type="Proteomes" id="UP001300763"/>
    </source>
</evidence>
<dbReference type="PRINTS" id="PR00080">
    <property type="entry name" value="SDRFAMILY"/>
</dbReference>
<reference evidence="4 5" key="1">
    <citation type="submission" date="2023-02" db="EMBL/GenBank/DDBJ databases">
        <title>Genome sequencing required for Actinomycetospora new species description.</title>
        <authorList>
            <person name="Saimee Y."/>
            <person name="Duangmal K."/>
        </authorList>
    </citation>
    <scope>NUCLEOTIDE SEQUENCE [LARGE SCALE GENOMIC DNA]</scope>
    <source>
        <strain evidence="4 5">DW7H6</strain>
    </source>
</reference>
<dbReference type="PANTHER" id="PTHR48107">
    <property type="entry name" value="NADPH-DEPENDENT ALDEHYDE REDUCTASE-LIKE PROTEIN, CHLOROPLASTIC-RELATED"/>
    <property type="match status" value="1"/>
</dbReference>
<protein>
    <submittedName>
        <fullName evidence="4">SDR family oxidoreductase</fullName>
    </submittedName>
</protein>
<evidence type="ECO:0000256" key="2">
    <source>
        <dbReference type="ARBA" id="ARBA00023002"/>
    </source>
</evidence>
<comment type="caution">
    <text evidence="4">The sequence shown here is derived from an EMBL/GenBank/DDBJ whole genome shotgun (WGS) entry which is preliminary data.</text>
</comment>
<dbReference type="InterPro" id="IPR036291">
    <property type="entry name" value="NAD(P)-bd_dom_sf"/>
</dbReference>
<keyword evidence="2" id="KW-0560">Oxidoreductase</keyword>
<keyword evidence="5" id="KW-1185">Reference proteome</keyword>
<dbReference type="Pfam" id="PF13561">
    <property type="entry name" value="adh_short_C2"/>
    <property type="match status" value="1"/>
</dbReference>
<feature type="domain" description="Ketoreductase" evidence="3">
    <location>
        <begin position="12"/>
        <end position="226"/>
    </location>
</feature>
<sequence>MTSPTRSPLAGRTALVTGGSRGIGRAVVERLAADGASVVFSYATDRAAADAVLAAVEAADGRAWAEQADFTDRDAPRRLYDAAEERLEGLDVLVNNAGSSVRPVPIDETTDEDYDRLMRVNTWSVFALMREAYTRLRDDGRIVNVSTLNTVAPTAAVAVHAASKAAVEQFAACAARDLGARGVTVNTVLPGATDTDLLRTNNPGVDLEAALAPLTPLRRLGRPDDVAAVVAFLCGPDGRWITGQSLRATGGLP</sequence>
<dbReference type="Gene3D" id="3.40.50.720">
    <property type="entry name" value="NAD(P)-binding Rossmann-like Domain"/>
    <property type="match status" value="1"/>
</dbReference>
<proteinExistence type="inferred from homology"/>
<dbReference type="PANTHER" id="PTHR48107:SF7">
    <property type="entry name" value="RE15974P"/>
    <property type="match status" value="1"/>
</dbReference>
<comment type="similarity">
    <text evidence="1">Belongs to the short-chain dehydrogenases/reductases (SDR) family.</text>
</comment>
<name>A0ABT5SLS3_9PSEU</name>
<dbReference type="InterPro" id="IPR057326">
    <property type="entry name" value="KR_dom"/>
</dbReference>
<dbReference type="InterPro" id="IPR002347">
    <property type="entry name" value="SDR_fam"/>
</dbReference>
<dbReference type="RefSeq" id="WP_274198319.1">
    <property type="nucleotide sequence ID" value="NZ_JAQZAO010000001.1"/>
</dbReference>
<dbReference type="SMART" id="SM00822">
    <property type="entry name" value="PKS_KR"/>
    <property type="match status" value="1"/>
</dbReference>